<keyword evidence="6" id="KW-0744">Spermatogenesis</keyword>
<evidence type="ECO:0000256" key="4">
    <source>
        <dbReference type="ARBA" id="ARBA00022553"/>
    </source>
</evidence>
<dbReference type="KEGG" id="cqu:CpipJ_CPIJ015333"/>
<evidence type="ECO:0000313" key="10">
    <source>
        <dbReference type="Proteomes" id="UP000002320"/>
    </source>
</evidence>
<dbReference type="GO" id="GO:0030154">
    <property type="term" value="P:cell differentiation"/>
    <property type="evidence" value="ECO:0007669"/>
    <property type="project" value="UniProtKB-KW"/>
</dbReference>
<dbReference type="eggNOG" id="ENOG502SBHX">
    <property type="taxonomic scope" value="Eukaryota"/>
</dbReference>
<keyword evidence="10" id="KW-1185">Reference proteome</keyword>
<evidence type="ECO:0000256" key="5">
    <source>
        <dbReference type="ARBA" id="ARBA00022782"/>
    </source>
</evidence>
<gene>
    <name evidence="9" type="primary">6048346</name>
    <name evidence="8" type="ORF">CpipJ_CPIJ015333</name>
</gene>
<proteinExistence type="predicted"/>
<keyword evidence="5" id="KW-0221">Differentiation</keyword>
<evidence type="ECO:0000256" key="1">
    <source>
        <dbReference type="ARBA" id="ARBA00002540"/>
    </source>
</evidence>
<comment type="function">
    <text evidence="1">May play an important role in spermatogenesis and/or testis development.</text>
</comment>
<dbReference type="HOGENOM" id="CLU_111732_0_0_1"/>
<dbReference type="InterPro" id="IPR009685">
    <property type="entry name" value="MEA1"/>
</dbReference>
<dbReference type="GO" id="GO:0007283">
    <property type="term" value="P:spermatogenesis"/>
    <property type="evidence" value="ECO:0007669"/>
    <property type="project" value="UniProtKB-KW"/>
</dbReference>
<evidence type="ECO:0000256" key="2">
    <source>
        <dbReference type="ARBA" id="ARBA00022245"/>
    </source>
</evidence>
<keyword evidence="3" id="KW-0217">Developmental protein</keyword>
<organism>
    <name type="scientific">Culex quinquefasciatus</name>
    <name type="common">Southern house mosquito</name>
    <name type="synonym">Culex pungens</name>
    <dbReference type="NCBI Taxonomy" id="7176"/>
    <lineage>
        <taxon>Eukaryota</taxon>
        <taxon>Metazoa</taxon>
        <taxon>Ecdysozoa</taxon>
        <taxon>Arthropoda</taxon>
        <taxon>Hexapoda</taxon>
        <taxon>Insecta</taxon>
        <taxon>Pterygota</taxon>
        <taxon>Neoptera</taxon>
        <taxon>Endopterygota</taxon>
        <taxon>Diptera</taxon>
        <taxon>Nematocera</taxon>
        <taxon>Culicoidea</taxon>
        <taxon>Culicidae</taxon>
        <taxon>Culicinae</taxon>
        <taxon>Culicini</taxon>
        <taxon>Culex</taxon>
        <taxon>Culex</taxon>
    </lineage>
</organism>
<protein>
    <recommendedName>
        <fullName evidence="2">Male-enhanced antigen 1</fullName>
    </recommendedName>
</protein>
<reference evidence="9" key="2">
    <citation type="submission" date="2021-02" db="UniProtKB">
        <authorList>
            <consortium name="EnsemblMetazoa"/>
        </authorList>
    </citation>
    <scope>IDENTIFICATION</scope>
    <source>
        <strain evidence="9">JHB</strain>
    </source>
</reference>
<dbReference type="OrthoDB" id="5593200at2759"/>
<accession>B0X6K9</accession>
<dbReference type="VEuPathDB" id="VectorBase:CQUJHB002467"/>
<dbReference type="STRING" id="7176.B0X6K9"/>
<evidence type="ECO:0000256" key="3">
    <source>
        <dbReference type="ARBA" id="ARBA00022473"/>
    </source>
</evidence>
<feature type="region of interest" description="Disordered" evidence="7">
    <location>
        <begin position="150"/>
        <end position="170"/>
    </location>
</feature>
<dbReference type="AlphaFoldDB" id="B0X6K9"/>
<reference evidence="8" key="1">
    <citation type="submission" date="2007-03" db="EMBL/GenBank/DDBJ databases">
        <title>Annotation of Culex pipiens quinquefasciatus.</title>
        <authorList>
            <consortium name="The Broad Institute Genome Sequencing Platform"/>
            <person name="Atkinson P.W."/>
            <person name="Hemingway J."/>
            <person name="Christensen B.M."/>
            <person name="Higgs S."/>
            <person name="Kodira C."/>
            <person name="Hannick L."/>
            <person name="Megy K."/>
            <person name="O'Leary S."/>
            <person name="Pearson M."/>
            <person name="Haas B.J."/>
            <person name="Mauceli E."/>
            <person name="Wortman J.R."/>
            <person name="Lee N.H."/>
            <person name="Guigo R."/>
            <person name="Stanke M."/>
            <person name="Alvarado L."/>
            <person name="Amedeo P."/>
            <person name="Antoine C.H."/>
            <person name="Arensburger P."/>
            <person name="Bidwell S.L."/>
            <person name="Crawford M."/>
            <person name="Camaro F."/>
            <person name="Devon K."/>
            <person name="Engels R."/>
            <person name="Hammond M."/>
            <person name="Howarth C."/>
            <person name="Koehrsen M."/>
            <person name="Lawson D."/>
            <person name="Montgomery P."/>
            <person name="Nene V."/>
            <person name="Nusbaum C."/>
            <person name="Puiu D."/>
            <person name="Romero-Severson J."/>
            <person name="Severson D.W."/>
            <person name="Shumway M."/>
            <person name="Sisk P."/>
            <person name="Stolte C."/>
            <person name="Zeng Q."/>
            <person name="Eisenstadt E."/>
            <person name="Fraser-Liggett C."/>
            <person name="Strausberg R."/>
            <person name="Galagan J."/>
            <person name="Birren B."/>
            <person name="Collins F.H."/>
        </authorList>
    </citation>
    <scope>NUCLEOTIDE SEQUENCE [LARGE SCALE GENOMIC DNA]</scope>
    <source>
        <strain evidence="8">JHB</strain>
    </source>
</reference>
<evidence type="ECO:0000313" key="8">
    <source>
        <dbReference type="EMBL" id="EDS41491.1"/>
    </source>
</evidence>
<dbReference type="EnsemblMetazoa" id="CPIJ015333-RA">
    <property type="protein sequence ID" value="CPIJ015333-PA"/>
    <property type="gene ID" value="CPIJ015333"/>
</dbReference>
<evidence type="ECO:0000313" key="9">
    <source>
        <dbReference type="EnsemblMetazoa" id="CPIJ015333-PA"/>
    </source>
</evidence>
<keyword evidence="4" id="KW-0597">Phosphoprotein</keyword>
<dbReference type="OMA" id="MTAEVTH"/>
<name>B0X6K9_CULQU</name>
<dbReference type="InParanoid" id="B0X6K9"/>
<evidence type="ECO:0000256" key="6">
    <source>
        <dbReference type="ARBA" id="ARBA00022871"/>
    </source>
</evidence>
<dbReference type="Pfam" id="PF06910">
    <property type="entry name" value="MEA1"/>
    <property type="match status" value="1"/>
</dbReference>
<dbReference type="VEuPathDB" id="VectorBase:CPIJ015333"/>
<sequence>MGLPDLPEQTENEENFCMEQDNIINLEITSEDSDNESTEENEYMGYQPLSIHDLNEDSHDDSRVNEMTVDRSERSISSNVLYNNQEFLNLDVWNTPRPEALSIEIDQSKVAQIKDVMANFKLPVTSVPDWAIGVPEEQWKEDLLERIRQRQKPDIQNDEENSTAAVDKQC</sequence>
<dbReference type="EMBL" id="DS232416">
    <property type="protein sequence ID" value="EDS41491.1"/>
    <property type="molecule type" value="Genomic_DNA"/>
</dbReference>
<dbReference type="Proteomes" id="UP000002320">
    <property type="component" value="Unassembled WGS sequence"/>
</dbReference>
<dbReference type="PANTHER" id="PTHR17005">
    <property type="entry name" value="MALE-ENHANCED ANTIGEN-1"/>
    <property type="match status" value="1"/>
</dbReference>
<evidence type="ECO:0000256" key="7">
    <source>
        <dbReference type="SAM" id="MobiDB-lite"/>
    </source>
</evidence>